<keyword evidence="3" id="KW-0255">Endonuclease</keyword>
<keyword evidence="3" id="KW-0540">Nuclease</keyword>
<dbReference type="InterPro" id="IPR027417">
    <property type="entry name" value="P-loop_NTPase"/>
</dbReference>
<name>A0ABW3VSK3_9PSEU</name>
<evidence type="ECO:0000259" key="2">
    <source>
        <dbReference type="Pfam" id="PF04851"/>
    </source>
</evidence>
<gene>
    <name evidence="3" type="ORF">ACFQ34_28915</name>
</gene>
<organism evidence="3 4">
    <name type="scientific">Pseudonocardia benzenivorans</name>
    <dbReference type="NCBI Taxonomy" id="228005"/>
    <lineage>
        <taxon>Bacteria</taxon>
        <taxon>Bacillati</taxon>
        <taxon>Actinomycetota</taxon>
        <taxon>Actinomycetes</taxon>
        <taxon>Pseudonocardiales</taxon>
        <taxon>Pseudonocardiaceae</taxon>
        <taxon>Pseudonocardia</taxon>
    </lineage>
</organism>
<evidence type="ECO:0000256" key="1">
    <source>
        <dbReference type="SAM" id="MobiDB-lite"/>
    </source>
</evidence>
<dbReference type="Gene3D" id="3.40.50.300">
    <property type="entry name" value="P-loop containing nucleotide triphosphate hydrolases"/>
    <property type="match status" value="2"/>
</dbReference>
<dbReference type="RefSeq" id="WP_379653248.1">
    <property type="nucleotide sequence ID" value="NZ_JBHTMB010000282.1"/>
</dbReference>
<proteinExistence type="predicted"/>
<dbReference type="Proteomes" id="UP001597182">
    <property type="component" value="Unassembled WGS sequence"/>
</dbReference>
<dbReference type="SUPFAM" id="SSF52540">
    <property type="entry name" value="P-loop containing nucleoside triphosphate hydrolases"/>
    <property type="match status" value="2"/>
</dbReference>
<evidence type="ECO:0000313" key="4">
    <source>
        <dbReference type="Proteomes" id="UP001597182"/>
    </source>
</evidence>
<dbReference type="Pfam" id="PF04851">
    <property type="entry name" value="ResIII"/>
    <property type="match status" value="1"/>
</dbReference>
<feature type="compositionally biased region" description="Low complexity" evidence="1">
    <location>
        <begin position="1"/>
        <end position="16"/>
    </location>
</feature>
<dbReference type="GO" id="GO:0015668">
    <property type="term" value="F:type III site-specific deoxyribonuclease activity"/>
    <property type="evidence" value="ECO:0007669"/>
    <property type="project" value="UniProtKB-EC"/>
</dbReference>
<dbReference type="InterPro" id="IPR050742">
    <property type="entry name" value="Helicase_Restrict-Modif_Enz"/>
</dbReference>
<dbReference type="PANTHER" id="PTHR47396:SF1">
    <property type="entry name" value="ATP-DEPENDENT HELICASE IRC3-RELATED"/>
    <property type="match status" value="1"/>
</dbReference>
<feature type="region of interest" description="Disordered" evidence="1">
    <location>
        <begin position="1"/>
        <end position="29"/>
    </location>
</feature>
<protein>
    <submittedName>
        <fullName evidence="3">BPTD_3080 family restriction endonuclease</fullName>
        <ecNumber evidence="3">3.1.21.5</ecNumber>
    </submittedName>
</protein>
<dbReference type="InterPro" id="IPR006935">
    <property type="entry name" value="Helicase/UvrB_N"/>
</dbReference>
<accession>A0ABW3VSK3</accession>
<dbReference type="PANTHER" id="PTHR47396">
    <property type="entry name" value="TYPE I RESTRICTION ENZYME ECOKI R PROTEIN"/>
    <property type="match status" value="1"/>
</dbReference>
<dbReference type="EC" id="3.1.21.5" evidence="3"/>
<feature type="non-terminal residue" evidence="3">
    <location>
        <position position="1"/>
    </location>
</feature>
<feature type="domain" description="Helicase/UvrB N-terminal" evidence="2">
    <location>
        <begin position="127"/>
        <end position="335"/>
    </location>
</feature>
<keyword evidence="4" id="KW-1185">Reference proteome</keyword>
<keyword evidence="3" id="KW-0378">Hydrolase</keyword>
<reference evidence="4" key="1">
    <citation type="journal article" date="2019" name="Int. J. Syst. Evol. Microbiol.">
        <title>The Global Catalogue of Microorganisms (GCM) 10K type strain sequencing project: providing services to taxonomists for standard genome sequencing and annotation.</title>
        <authorList>
            <consortium name="The Broad Institute Genomics Platform"/>
            <consortium name="The Broad Institute Genome Sequencing Center for Infectious Disease"/>
            <person name="Wu L."/>
            <person name="Ma J."/>
        </authorList>
    </citation>
    <scope>NUCLEOTIDE SEQUENCE [LARGE SCALE GENOMIC DNA]</scope>
    <source>
        <strain evidence="4">CCUG 49018</strain>
    </source>
</reference>
<sequence>ASPAVTGRTGPTTSETTSKKGKRAADGSVQGEIDFDLTGERRERNSLINDIRRDVARWRRGGDYAGVTPISRKLLQHWADPHRENRVLFCQREAAETAIFLTEVAGRVHGYPDWRKRLEPENEAHNAGLPRMALKMATGSGKTVVMAMLIAWQTLNKVYSSRDARFTNRFLVVAPGITIKDRLRVLQPEDAQNYYDLRDLVPADLKGGLQHARIAITNYHAFLLRDAKEIKGLAKNTRLLLKGFNKEDAFKETPKAMVSRVLRDLGGSGADKQQIIVINDEAHHCYQDRPIPATAGKLTKEESSANEEARVWFKGLQAAAKHVGIKQVFDLSATPYYLSGSGYSEGHLFPWTVSDFSLMDAIESGIVKVPRTPVDDDADHEHVTYLRLWDFVGQYLPKKAAKNRVEGWIPPRELEGALQSLHRSYSKAFAHWTKELASHGETPPVFIVVCPNTTVSKLVYDWIAGAEVVKDSEVVAYTPGTLELLSNVVDGKPLARPRTILIDSAQLESGEGMKADFKEAAGAEIAAFKAEYRLRNPGADIEKITDEELLREVMNTVGKRGKLGEQVRCVVSVSMLTEGWDANTVTHILGLRPFRSQLLCEQVVGRGLRRRSYAVNDEGHFEPEYANVYGIPFQFLPSDKPTADPRPPRPVQEVSSVEGRAHLRITFPKLDGYRVELPDEEIYLDLQSAPPFVIGPSTIPRWVEMQGVVGEAERERGDRQTYRPQQIAYALAKRILDAQFNTVDDKRPWLFPRLAVMCRQWIEQKVQVAERYDLGLLMTISEAQALAAERVWDAITRLTDRRGRLRPMLNRFDPQGSTEGVYFQTRKAVVPTEKSEVSHVTLDGKDGNTWEQLLADELELNANVAAYVKNDHLGFTIPYVHAGRTHSYVPDFLVRLKQREGDAPVHTLIIEVSGSQKSPGPTQAKATTARDSWCAAVNNHGGFGRWGYTEMTNPHEFKIRLAQAIEQLYRDGPIIGDPDLLDFAETNVTDVRSARGA</sequence>
<evidence type="ECO:0000313" key="3">
    <source>
        <dbReference type="EMBL" id="MFD1237326.1"/>
    </source>
</evidence>
<dbReference type="NCBIfam" id="NF046055">
    <property type="entry name" value="restr_BPTD_3080"/>
    <property type="match status" value="1"/>
</dbReference>
<comment type="caution">
    <text evidence="3">The sequence shown here is derived from an EMBL/GenBank/DDBJ whole genome shotgun (WGS) entry which is preliminary data.</text>
</comment>
<dbReference type="EMBL" id="JBHTMB010000282">
    <property type="protein sequence ID" value="MFD1237326.1"/>
    <property type="molecule type" value="Genomic_DNA"/>
</dbReference>